<proteinExistence type="predicted"/>
<dbReference type="InterPro" id="IPR000182">
    <property type="entry name" value="GNAT_dom"/>
</dbReference>
<keyword evidence="5" id="KW-1185">Reference proteome</keyword>
<dbReference type="CDD" id="cd04301">
    <property type="entry name" value="NAT_SF"/>
    <property type="match status" value="1"/>
</dbReference>
<dbReference type="GO" id="GO:0016747">
    <property type="term" value="F:acyltransferase activity, transferring groups other than amino-acyl groups"/>
    <property type="evidence" value="ECO:0007669"/>
    <property type="project" value="InterPro"/>
</dbReference>
<organism evidence="4 5">
    <name type="scientific">Silvania hatchlandensis</name>
    <dbReference type="NCBI Taxonomy" id="2926469"/>
    <lineage>
        <taxon>Bacteria</taxon>
        <taxon>Pseudomonadati</taxon>
        <taxon>Pseudomonadota</taxon>
        <taxon>Gammaproteobacteria</taxon>
        <taxon>Enterobacterales</taxon>
        <taxon>Enterobacteriaceae</taxon>
        <taxon>Silvania</taxon>
    </lineage>
</organism>
<reference evidence="4" key="1">
    <citation type="submission" date="2022-05" db="EMBL/GenBank/DDBJ databases">
        <title>Description of a novel species of Leclercia; Leclercia tamurae and the Proposal for a Novel Genus Silvania gen. nov. Containing Two Novel Species Silvania hatchlandensis sp. nov. and Silvania confinis sp. nov. Isolated from the Rhizosphere of Oak.</title>
        <authorList>
            <person name="Maddock D.W."/>
            <person name="Brady C.L."/>
            <person name="Denman S."/>
            <person name="Arnold D."/>
        </authorList>
    </citation>
    <scope>NUCLEOTIDE SEQUENCE</scope>
    <source>
        <strain evidence="4">H19S6</strain>
    </source>
</reference>
<sequence>MGILVRPAAAQDWPAMRRLFLASRRHTFPWLTVEELKLTDLDEQTVGEMIWVAQDAGGEVVGFISLLEEDHFIHHLYIATAYHQRGVGKSLLQSLPRWNTQPYQLKCLKCNDNALAFYVACGFSRVGEGENEGRAWWLLACGPDIRR</sequence>
<evidence type="ECO:0000313" key="5">
    <source>
        <dbReference type="Proteomes" id="UP001063816"/>
    </source>
</evidence>
<dbReference type="InterPro" id="IPR050832">
    <property type="entry name" value="Bact_Acetyltransf"/>
</dbReference>
<evidence type="ECO:0000256" key="2">
    <source>
        <dbReference type="ARBA" id="ARBA00023315"/>
    </source>
</evidence>
<dbReference type="Gene3D" id="3.40.630.30">
    <property type="match status" value="1"/>
</dbReference>
<gene>
    <name evidence="4" type="ORF">M8014_00450</name>
</gene>
<dbReference type="InterPro" id="IPR016181">
    <property type="entry name" value="Acyl_CoA_acyltransferase"/>
</dbReference>
<accession>A0A9J6Q0R0</accession>
<dbReference type="Proteomes" id="UP001063816">
    <property type="component" value="Unassembled WGS sequence"/>
</dbReference>
<evidence type="ECO:0000256" key="1">
    <source>
        <dbReference type="ARBA" id="ARBA00022679"/>
    </source>
</evidence>
<feature type="domain" description="N-acetyltransferase" evidence="3">
    <location>
        <begin position="3"/>
        <end position="142"/>
    </location>
</feature>
<keyword evidence="1" id="KW-0808">Transferase</keyword>
<evidence type="ECO:0000313" key="4">
    <source>
        <dbReference type="EMBL" id="MCU6662826.1"/>
    </source>
</evidence>
<evidence type="ECO:0000259" key="3">
    <source>
        <dbReference type="PROSITE" id="PS51186"/>
    </source>
</evidence>
<keyword evidence="2" id="KW-0012">Acyltransferase</keyword>
<dbReference type="PANTHER" id="PTHR43877">
    <property type="entry name" value="AMINOALKYLPHOSPHONATE N-ACETYLTRANSFERASE-RELATED-RELATED"/>
    <property type="match status" value="1"/>
</dbReference>
<dbReference type="AlphaFoldDB" id="A0A9J6Q0R0"/>
<dbReference type="SUPFAM" id="SSF55729">
    <property type="entry name" value="Acyl-CoA N-acyltransferases (Nat)"/>
    <property type="match status" value="1"/>
</dbReference>
<dbReference type="RefSeq" id="WP_271280623.1">
    <property type="nucleotide sequence ID" value="NZ_JAMGZK010000031.1"/>
</dbReference>
<comment type="caution">
    <text evidence="4">The sequence shown here is derived from an EMBL/GenBank/DDBJ whole genome shotgun (WGS) entry which is preliminary data.</text>
</comment>
<protein>
    <submittedName>
        <fullName evidence="4">GNAT family N-acetyltransferase</fullName>
    </submittedName>
</protein>
<dbReference type="Pfam" id="PF00583">
    <property type="entry name" value="Acetyltransf_1"/>
    <property type="match status" value="1"/>
</dbReference>
<name>A0A9J6Q0R0_9ENTR</name>
<dbReference type="PROSITE" id="PS51186">
    <property type="entry name" value="GNAT"/>
    <property type="match status" value="1"/>
</dbReference>
<dbReference type="PANTHER" id="PTHR43877:SF2">
    <property type="entry name" value="AMINOALKYLPHOSPHONATE N-ACETYLTRANSFERASE-RELATED"/>
    <property type="match status" value="1"/>
</dbReference>
<dbReference type="EMBL" id="JAMGZK010000031">
    <property type="protein sequence ID" value="MCU6662826.1"/>
    <property type="molecule type" value="Genomic_DNA"/>
</dbReference>